<dbReference type="AlphaFoldDB" id="A0A5R9PFX2"/>
<accession>A0A5R9PFX2</accession>
<keyword evidence="3" id="KW-1185">Reference proteome</keyword>
<comment type="caution">
    <text evidence="2">The sequence shown here is derived from an EMBL/GenBank/DDBJ whole genome shotgun (WGS) entry which is preliminary data.</text>
</comment>
<protein>
    <submittedName>
        <fullName evidence="2">DUF3108 domain-containing protein</fullName>
    </submittedName>
</protein>
<dbReference type="EMBL" id="SROY01000003">
    <property type="protein sequence ID" value="TLX21638.1"/>
    <property type="molecule type" value="Genomic_DNA"/>
</dbReference>
<keyword evidence="1" id="KW-0732">Signal</keyword>
<evidence type="ECO:0000256" key="1">
    <source>
        <dbReference type="SAM" id="SignalP"/>
    </source>
</evidence>
<gene>
    <name evidence="2" type="ORF">E5S66_08935</name>
</gene>
<organism evidence="2 3">
    <name type="scientific">Thermomonas fusca</name>
    <dbReference type="NCBI Taxonomy" id="215690"/>
    <lineage>
        <taxon>Bacteria</taxon>
        <taxon>Pseudomonadati</taxon>
        <taxon>Pseudomonadota</taxon>
        <taxon>Gammaproteobacteria</taxon>
        <taxon>Lysobacterales</taxon>
        <taxon>Lysobacteraceae</taxon>
        <taxon>Thermomonas</taxon>
    </lineage>
</organism>
<name>A0A5R9PFX2_9GAMM</name>
<feature type="signal peptide" evidence="1">
    <location>
        <begin position="1"/>
        <end position="21"/>
    </location>
</feature>
<evidence type="ECO:0000313" key="2">
    <source>
        <dbReference type="EMBL" id="TLX21638.1"/>
    </source>
</evidence>
<dbReference type="RefSeq" id="WP_138348902.1">
    <property type="nucleotide sequence ID" value="NZ_SROY01000003.1"/>
</dbReference>
<evidence type="ECO:0000313" key="3">
    <source>
        <dbReference type="Proteomes" id="UP000308508"/>
    </source>
</evidence>
<feature type="chain" id="PRO_5024334464" evidence="1">
    <location>
        <begin position="22"/>
        <end position="223"/>
    </location>
</feature>
<dbReference type="Pfam" id="PF11306">
    <property type="entry name" value="DUF3108"/>
    <property type="match status" value="1"/>
</dbReference>
<reference evidence="2 3" key="1">
    <citation type="submission" date="2019-04" db="EMBL/GenBank/DDBJ databases">
        <authorList>
            <person name="Grouzdev D.S."/>
            <person name="Nazina T.N."/>
        </authorList>
    </citation>
    <scope>NUCLEOTIDE SEQUENCE [LARGE SCALE GENOMIC DNA]</scope>
    <source>
        <strain evidence="2 3">SHC 3-19</strain>
    </source>
</reference>
<dbReference type="InterPro" id="IPR021457">
    <property type="entry name" value="DUF3108"/>
</dbReference>
<proteinExistence type="predicted"/>
<dbReference type="STRING" id="1123377.GCA_000423885_01274"/>
<sequence length="223" mass="24518">MKAVRIASALTLLLAASQAWAVKPFVADYEASWKGVQANAQISLNRGADNRWNYQLSVSNQLGSSRQTTVFEEHGGSFRPLSGVDATQVLFKRSQKNASYDWAQREAHWSGDVKADRVGPVKLEDGDLDGMLINLALVRDVAAGKPLSYRLVDNGVARPQRFQNLGKDTVTIGGKQQTATKVSRSSDDKQVIVWIVDGLPTPARILQRKDGKDELELTLKSVR</sequence>
<dbReference type="Proteomes" id="UP000308508">
    <property type="component" value="Unassembled WGS sequence"/>
</dbReference>